<dbReference type="Gene3D" id="3.40.630.30">
    <property type="match status" value="1"/>
</dbReference>
<proteinExistence type="predicted"/>
<protein>
    <submittedName>
        <fullName evidence="4">Acetyltransferase (GNAT) domain-containing protein</fullName>
    </submittedName>
</protein>
<reference evidence="4 5" key="1">
    <citation type="submission" date="2017-06" db="EMBL/GenBank/DDBJ databases">
        <authorList>
            <person name="Kim H.J."/>
            <person name="Triplett B.A."/>
        </authorList>
    </citation>
    <scope>NUCLEOTIDE SEQUENCE [LARGE SCALE GENOMIC DNA]</scope>
    <source>
        <strain evidence="4 5">CGMCC 4.5593</strain>
    </source>
</reference>
<evidence type="ECO:0000256" key="2">
    <source>
        <dbReference type="ARBA" id="ARBA00023315"/>
    </source>
</evidence>
<dbReference type="PANTHER" id="PTHR43877">
    <property type="entry name" value="AMINOALKYLPHOSPHONATE N-ACETYLTRANSFERASE-RELATED-RELATED"/>
    <property type="match status" value="1"/>
</dbReference>
<gene>
    <name evidence="4" type="ORF">SAMN05421812_102318</name>
</gene>
<dbReference type="PROSITE" id="PS51186">
    <property type="entry name" value="GNAT"/>
    <property type="match status" value="1"/>
</dbReference>
<dbReference type="SUPFAM" id="SSF55729">
    <property type="entry name" value="Acyl-CoA N-acyltransferases (Nat)"/>
    <property type="match status" value="1"/>
</dbReference>
<dbReference type="InterPro" id="IPR016181">
    <property type="entry name" value="Acyl_CoA_acyltransferase"/>
</dbReference>
<dbReference type="GO" id="GO:0016747">
    <property type="term" value="F:acyltransferase activity, transferring groups other than amino-acyl groups"/>
    <property type="evidence" value="ECO:0007669"/>
    <property type="project" value="InterPro"/>
</dbReference>
<sequence>MIRERRAVDLPGCVAALRAVHEADAYPLNWPADPVRWLDPPGLVAAWVAESPDGTITGHVAIQAGELSRLFVTPAARRQSVGTALVDHATAWAVERGIELTLEVTGRADAVAFYAATGWQHTHTTRANWTDPAGGPVHLRHYTR</sequence>
<dbReference type="InterPro" id="IPR000182">
    <property type="entry name" value="GNAT_dom"/>
</dbReference>
<evidence type="ECO:0000313" key="5">
    <source>
        <dbReference type="Proteomes" id="UP000198362"/>
    </source>
</evidence>
<keyword evidence="1 4" id="KW-0808">Transferase</keyword>
<keyword evidence="5" id="KW-1185">Reference proteome</keyword>
<dbReference type="RefSeq" id="WP_179266059.1">
    <property type="nucleotide sequence ID" value="NZ_FZPH01000002.1"/>
</dbReference>
<dbReference type="PANTHER" id="PTHR43877:SF2">
    <property type="entry name" value="AMINOALKYLPHOSPHONATE N-ACETYLTRANSFERASE-RELATED"/>
    <property type="match status" value="1"/>
</dbReference>
<evidence type="ECO:0000259" key="3">
    <source>
        <dbReference type="PROSITE" id="PS51186"/>
    </source>
</evidence>
<dbReference type="AlphaFoldDB" id="A0A239IC69"/>
<evidence type="ECO:0000256" key="1">
    <source>
        <dbReference type="ARBA" id="ARBA00022679"/>
    </source>
</evidence>
<dbReference type="CDD" id="cd04301">
    <property type="entry name" value="NAT_SF"/>
    <property type="match status" value="1"/>
</dbReference>
<keyword evidence="2" id="KW-0012">Acyltransferase</keyword>
<dbReference type="Proteomes" id="UP000198362">
    <property type="component" value="Unassembled WGS sequence"/>
</dbReference>
<feature type="domain" description="N-acetyltransferase" evidence="3">
    <location>
        <begin position="1"/>
        <end position="144"/>
    </location>
</feature>
<dbReference type="InterPro" id="IPR050832">
    <property type="entry name" value="Bact_Acetyltransf"/>
</dbReference>
<organism evidence="4 5">
    <name type="scientific">Asanoa hainanensis</name>
    <dbReference type="NCBI Taxonomy" id="560556"/>
    <lineage>
        <taxon>Bacteria</taxon>
        <taxon>Bacillati</taxon>
        <taxon>Actinomycetota</taxon>
        <taxon>Actinomycetes</taxon>
        <taxon>Micromonosporales</taxon>
        <taxon>Micromonosporaceae</taxon>
        <taxon>Asanoa</taxon>
    </lineage>
</organism>
<name>A0A239IC69_9ACTN</name>
<accession>A0A239IC69</accession>
<evidence type="ECO:0000313" key="4">
    <source>
        <dbReference type="EMBL" id="SNS90868.1"/>
    </source>
</evidence>
<dbReference type="EMBL" id="FZPH01000002">
    <property type="protein sequence ID" value="SNS90868.1"/>
    <property type="molecule type" value="Genomic_DNA"/>
</dbReference>
<dbReference type="Pfam" id="PF00583">
    <property type="entry name" value="Acetyltransf_1"/>
    <property type="match status" value="1"/>
</dbReference>